<keyword evidence="1" id="KW-0812">Transmembrane</keyword>
<accession>A0A6A1QUC1</accession>
<protein>
    <submittedName>
        <fullName evidence="2">Uncharacterized protein</fullName>
    </submittedName>
</protein>
<dbReference type="EMBL" id="VZOT01000025">
    <property type="protein sequence ID" value="KAB0583563.1"/>
    <property type="molecule type" value="Genomic_DNA"/>
</dbReference>
<keyword evidence="1" id="KW-1133">Transmembrane helix</keyword>
<name>A0A6A1QUC1_9BURK</name>
<feature type="transmembrane region" description="Helical" evidence="1">
    <location>
        <begin position="42"/>
        <end position="60"/>
    </location>
</feature>
<evidence type="ECO:0000313" key="2">
    <source>
        <dbReference type="EMBL" id="KAB0583563.1"/>
    </source>
</evidence>
<feature type="transmembrane region" description="Helical" evidence="1">
    <location>
        <begin position="9"/>
        <end position="30"/>
    </location>
</feature>
<comment type="caution">
    <text evidence="2">The sequence shown here is derived from an EMBL/GenBank/DDBJ whole genome shotgun (WGS) entry which is preliminary data.</text>
</comment>
<dbReference type="AlphaFoldDB" id="A0A6A1QUC1"/>
<keyword evidence="1" id="KW-0472">Membrane</keyword>
<organism evidence="2">
    <name type="scientific">Comamonas kerstersii</name>
    <dbReference type="NCBI Taxonomy" id="225992"/>
    <lineage>
        <taxon>Bacteria</taxon>
        <taxon>Pseudomonadati</taxon>
        <taxon>Pseudomonadota</taxon>
        <taxon>Betaproteobacteria</taxon>
        <taxon>Burkholderiales</taxon>
        <taxon>Comamonadaceae</taxon>
        <taxon>Comamonas</taxon>
    </lineage>
</organism>
<dbReference type="RefSeq" id="WP_151046134.1">
    <property type="nucleotide sequence ID" value="NZ_CATYED010000033.1"/>
</dbReference>
<gene>
    <name evidence="2" type="ORF">F7P80_16385</name>
</gene>
<reference evidence="2" key="1">
    <citation type="submission" date="2019-09" db="EMBL/GenBank/DDBJ databases">
        <title>Draft genome sequences of 48 bacterial type strains from the CCUG.</title>
        <authorList>
            <person name="Tunovic T."/>
            <person name="Pineiro-Iglesias B."/>
            <person name="Unosson C."/>
            <person name="Inganas E."/>
            <person name="Ohlen M."/>
            <person name="Cardew S."/>
            <person name="Jensie-Markopoulos S."/>
            <person name="Salva-Serra F."/>
            <person name="Jaen-Luchoro D."/>
            <person name="Karlsson R."/>
            <person name="Svensson-Stadler L."/>
            <person name="Chun J."/>
            <person name="Moore E."/>
        </authorList>
    </citation>
    <scope>NUCLEOTIDE SEQUENCE</scope>
    <source>
        <strain evidence="2">CCUG 15333</strain>
    </source>
</reference>
<sequence>MSNNNNDNLIVLGAFTVVGVGALIVWKFSQFLGLDFQTGLEVLKRLLPITILWAGILYFMPISFKDVWPLALASIWWSFWPALDYWSGLTVPKDFVKYDIVEPMWYAMWYTKWGVLVAIVGIGYAIRSWLND</sequence>
<evidence type="ECO:0000256" key="1">
    <source>
        <dbReference type="SAM" id="Phobius"/>
    </source>
</evidence>
<proteinExistence type="predicted"/>
<feature type="transmembrane region" description="Helical" evidence="1">
    <location>
        <begin position="106"/>
        <end position="126"/>
    </location>
</feature>